<dbReference type="STRING" id="51031.W2SLJ5"/>
<evidence type="ECO:0000313" key="1">
    <source>
        <dbReference type="EMBL" id="ETN69736.1"/>
    </source>
</evidence>
<gene>
    <name evidence="1" type="ORF">NECAME_15122</name>
</gene>
<name>W2SLJ5_NECAM</name>
<sequence>MDGVGCDLFGENSAIMETVITANGVVNFVKEHTPSFGGEKDLAISSMYIYLINDDNIPNKPVCPCKARIPHRLCQI</sequence>
<reference evidence="2" key="1">
    <citation type="journal article" date="2014" name="Nat. Genet.">
        <title>Genome of the human hookworm Necator americanus.</title>
        <authorList>
            <person name="Tang Y.T."/>
            <person name="Gao X."/>
            <person name="Rosa B.A."/>
            <person name="Abubucker S."/>
            <person name="Hallsworth-Pepin K."/>
            <person name="Martin J."/>
            <person name="Tyagi R."/>
            <person name="Heizer E."/>
            <person name="Zhang X."/>
            <person name="Bhonagiri-Palsikar V."/>
            <person name="Minx P."/>
            <person name="Warren W.C."/>
            <person name="Wang Q."/>
            <person name="Zhan B."/>
            <person name="Hotez P.J."/>
            <person name="Sternberg P.W."/>
            <person name="Dougall A."/>
            <person name="Gaze S.T."/>
            <person name="Mulvenna J."/>
            <person name="Sotillo J."/>
            <person name="Ranganathan S."/>
            <person name="Rabelo E.M."/>
            <person name="Wilson R.K."/>
            <person name="Felgner P.L."/>
            <person name="Bethony J."/>
            <person name="Hawdon J.M."/>
            <person name="Gasser R.B."/>
            <person name="Loukas A."/>
            <person name="Mitreva M."/>
        </authorList>
    </citation>
    <scope>NUCLEOTIDE SEQUENCE [LARGE SCALE GENOMIC DNA]</scope>
</reference>
<dbReference type="KEGG" id="nai:NECAME_15122"/>
<evidence type="ECO:0000313" key="2">
    <source>
        <dbReference type="Proteomes" id="UP000053676"/>
    </source>
</evidence>
<keyword evidence="2" id="KW-1185">Reference proteome</keyword>
<dbReference type="OrthoDB" id="5864388at2759"/>
<proteinExistence type="predicted"/>
<accession>W2SLJ5</accession>
<protein>
    <submittedName>
        <fullName evidence="1">Uncharacterized protein</fullName>
    </submittedName>
</protein>
<dbReference type="Proteomes" id="UP000053676">
    <property type="component" value="Unassembled WGS sequence"/>
</dbReference>
<dbReference type="EMBL" id="KI669056">
    <property type="protein sequence ID" value="ETN69736.1"/>
    <property type="molecule type" value="Genomic_DNA"/>
</dbReference>
<dbReference type="AlphaFoldDB" id="W2SLJ5"/>
<organism evidence="1 2">
    <name type="scientific">Necator americanus</name>
    <name type="common">Human hookworm</name>
    <dbReference type="NCBI Taxonomy" id="51031"/>
    <lineage>
        <taxon>Eukaryota</taxon>
        <taxon>Metazoa</taxon>
        <taxon>Ecdysozoa</taxon>
        <taxon>Nematoda</taxon>
        <taxon>Chromadorea</taxon>
        <taxon>Rhabditida</taxon>
        <taxon>Rhabditina</taxon>
        <taxon>Rhabditomorpha</taxon>
        <taxon>Strongyloidea</taxon>
        <taxon>Ancylostomatidae</taxon>
        <taxon>Bunostominae</taxon>
        <taxon>Necator</taxon>
    </lineage>
</organism>